<keyword evidence="1" id="KW-1133">Transmembrane helix</keyword>
<sequence length="415" mass="45427">MQISLFLLLSFFVFLSEGELIIPRLDRILQGSANYGSGPNYSSVTKKIYASYGSGIESKYSIAGSNAKHWSSNSKYGSYKQCSRVSHDYVFSEASTIKNKHYSYVIKGSGAGSGVRSIGSGKNKHYSYAIKGSAAYSGSGSNRPYDIFSPTIRPTEALPPIYKPPPPTYYPTSSANIPKIHLSFEKPTSEGIEVPQIPLSFQIEQGANGWSQYPDSPPLEKTFTQVAAKIAGVAESAVSNMKIKKTQRRFLSTSISVNYYITTTPSSNGEKTQPETYYKISNKLKLSVKNHNFSSELYRLGVKLNVSSITFSDYAVIYPTLSPTSSINVLSSSGVSDQSPLIDAISIGASILVAIGVLCAFGSVYLKSKQQIKLIREISLTETPQHLERISNPMTDIIPDPLRRIMIEHTPLPSE</sequence>
<dbReference type="AlphaFoldDB" id="A0A6C0F6R4"/>
<proteinExistence type="predicted"/>
<keyword evidence="1" id="KW-0472">Membrane</keyword>
<dbReference type="EMBL" id="MN739037">
    <property type="protein sequence ID" value="QHT36313.1"/>
    <property type="molecule type" value="Genomic_DNA"/>
</dbReference>
<evidence type="ECO:0000256" key="1">
    <source>
        <dbReference type="SAM" id="Phobius"/>
    </source>
</evidence>
<protein>
    <submittedName>
        <fullName evidence="2">Uncharacterized protein</fullName>
    </submittedName>
</protein>
<organism evidence="2">
    <name type="scientific">viral metagenome</name>
    <dbReference type="NCBI Taxonomy" id="1070528"/>
    <lineage>
        <taxon>unclassified sequences</taxon>
        <taxon>metagenomes</taxon>
        <taxon>organismal metagenomes</taxon>
    </lineage>
</organism>
<name>A0A6C0F6R4_9ZZZZ</name>
<feature type="transmembrane region" description="Helical" evidence="1">
    <location>
        <begin position="344"/>
        <end position="366"/>
    </location>
</feature>
<accession>A0A6C0F6R4</accession>
<keyword evidence="1" id="KW-0812">Transmembrane</keyword>
<reference evidence="2" key="1">
    <citation type="journal article" date="2020" name="Nature">
        <title>Giant virus diversity and host interactions through global metagenomics.</title>
        <authorList>
            <person name="Schulz F."/>
            <person name="Roux S."/>
            <person name="Paez-Espino D."/>
            <person name="Jungbluth S."/>
            <person name="Walsh D.A."/>
            <person name="Denef V.J."/>
            <person name="McMahon K.D."/>
            <person name="Konstantinidis K.T."/>
            <person name="Eloe-Fadrosh E.A."/>
            <person name="Kyrpides N.C."/>
            <person name="Woyke T."/>
        </authorList>
    </citation>
    <scope>NUCLEOTIDE SEQUENCE</scope>
    <source>
        <strain evidence="2">GVMAG-M-3300009182-46</strain>
    </source>
</reference>
<evidence type="ECO:0000313" key="2">
    <source>
        <dbReference type="EMBL" id="QHT36313.1"/>
    </source>
</evidence>